<evidence type="ECO:0000256" key="1">
    <source>
        <dbReference type="SAM" id="Phobius"/>
    </source>
</evidence>
<keyword evidence="1" id="KW-0812">Transmembrane</keyword>
<proteinExistence type="predicted"/>
<protein>
    <recommendedName>
        <fullName evidence="4">CXXC-20-CXXC protein</fullName>
    </recommendedName>
</protein>
<name>A0A2A2I8J9_9BACI</name>
<dbReference type="AlphaFoldDB" id="A0A2A2I8J9"/>
<dbReference type="RefSeq" id="WP_095657130.1">
    <property type="nucleotide sequence ID" value="NZ_NPOA01000016.1"/>
</dbReference>
<sequence length="96" mass="11112">MPICQSCGKNWTWKQTFKTIFRLKCPHCGEKQYESASSRIRSGIFVIIPLIVLLPLNAWLDFSIGMALILAIVFVIIMFGFYPLILKLANEEEPYW</sequence>
<dbReference type="NCBIfam" id="TIGR04104">
    <property type="entry name" value="cxxc_20_cxxc"/>
    <property type="match status" value="1"/>
</dbReference>
<evidence type="ECO:0000313" key="2">
    <source>
        <dbReference type="EMBL" id="PAV27967.1"/>
    </source>
</evidence>
<dbReference type="InterPro" id="IPR026369">
    <property type="entry name" value="CxxC_20_CxxC"/>
</dbReference>
<feature type="transmembrane region" description="Helical" evidence="1">
    <location>
        <begin position="40"/>
        <end position="60"/>
    </location>
</feature>
<gene>
    <name evidence="2" type="ORF">CIL05_19055</name>
</gene>
<evidence type="ECO:0000313" key="3">
    <source>
        <dbReference type="Proteomes" id="UP000218887"/>
    </source>
</evidence>
<accession>A0A2A2I8J9</accession>
<comment type="caution">
    <text evidence="2">The sequence shown here is derived from an EMBL/GenBank/DDBJ whole genome shotgun (WGS) entry which is preliminary data.</text>
</comment>
<feature type="transmembrane region" description="Helical" evidence="1">
    <location>
        <begin position="66"/>
        <end position="86"/>
    </location>
</feature>
<organism evidence="2 3">
    <name type="scientific">Virgibacillus profundi</name>
    <dbReference type="NCBI Taxonomy" id="2024555"/>
    <lineage>
        <taxon>Bacteria</taxon>
        <taxon>Bacillati</taxon>
        <taxon>Bacillota</taxon>
        <taxon>Bacilli</taxon>
        <taxon>Bacillales</taxon>
        <taxon>Bacillaceae</taxon>
        <taxon>Virgibacillus</taxon>
    </lineage>
</organism>
<evidence type="ECO:0008006" key="4">
    <source>
        <dbReference type="Google" id="ProtNLM"/>
    </source>
</evidence>
<keyword evidence="3" id="KW-1185">Reference proteome</keyword>
<reference evidence="2 3" key="1">
    <citation type="submission" date="2017-08" db="EMBL/GenBank/DDBJ databases">
        <title>Virgibacillus indicus sp. nov. and Virgibacillus profoundi sp. nov, two moderately halophilic bacteria isolated from marine sediment by using the Microfluidic Streak Plate.</title>
        <authorList>
            <person name="Xu B."/>
            <person name="Hu B."/>
            <person name="Wang J."/>
            <person name="Zhu Y."/>
            <person name="Huang L."/>
            <person name="Du W."/>
            <person name="Huang Y."/>
        </authorList>
    </citation>
    <scope>NUCLEOTIDE SEQUENCE [LARGE SCALE GENOMIC DNA]</scope>
    <source>
        <strain evidence="2 3">IO3-P3-H5</strain>
    </source>
</reference>
<keyword evidence="1" id="KW-0472">Membrane</keyword>
<dbReference type="Proteomes" id="UP000218887">
    <property type="component" value="Unassembled WGS sequence"/>
</dbReference>
<keyword evidence="1" id="KW-1133">Transmembrane helix</keyword>
<dbReference type="EMBL" id="NPOA01000016">
    <property type="protein sequence ID" value="PAV27967.1"/>
    <property type="molecule type" value="Genomic_DNA"/>
</dbReference>
<dbReference type="OrthoDB" id="2418141at2"/>